<feature type="domain" description="PLC-beta PH" evidence="1">
    <location>
        <begin position="18"/>
        <end position="146"/>
    </location>
</feature>
<organism evidence="3 4">
    <name type="scientific">Hucho hucho</name>
    <name type="common">huchen</name>
    <dbReference type="NCBI Taxonomy" id="62062"/>
    <lineage>
        <taxon>Eukaryota</taxon>
        <taxon>Metazoa</taxon>
        <taxon>Chordata</taxon>
        <taxon>Craniata</taxon>
        <taxon>Vertebrata</taxon>
        <taxon>Euteleostomi</taxon>
        <taxon>Actinopterygii</taxon>
        <taxon>Neopterygii</taxon>
        <taxon>Teleostei</taxon>
        <taxon>Protacanthopterygii</taxon>
        <taxon>Salmoniformes</taxon>
        <taxon>Salmonidae</taxon>
        <taxon>Salmoninae</taxon>
        <taxon>Hucho</taxon>
    </lineage>
</organism>
<dbReference type="GeneTree" id="ENSGT00940000155428"/>
<evidence type="ECO:0000313" key="3">
    <source>
        <dbReference type="Ensembl" id="ENSHHUP00000066538.1"/>
    </source>
</evidence>
<reference evidence="3" key="2">
    <citation type="submission" date="2025-08" db="UniProtKB">
        <authorList>
            <consortium name="Ensembl"/>
        </authorList>
    </citation>
    <scope>IDENTIFICATION</scope>
</reference>
<protein>
    <submittedName>
        <fullName evidence="3">Uncharacterized protein</fullName>
    </submittedName>
</protein>
<dbReference type="Pfam" id="PF22631">
    <property type="entry name" value="PLCB1-4-like_EFh"/>
    <property type="match status" value="1"/>
</dbReference>
<dbReference type="InterPro" id="IPR037862">
    <property type="entry name" value="PLC-beta_PH"/>
</dbReference>
<dbReference type="SUPFAM" id="SSF50729">
    <property type="entry name" value="PH domain-like"/>
    <property type="match status" value="1"/>
</dbReference>
<dbReference type="Proteomes" id="UP000314982">
    <property type="component" value="Unassembled WGS sequence"/>
</dbReference>
<keyword evidence="4" id="KW-1185">Reference proteome</keyword>
<dbReference type="Pfam" id="PF17787">
    <property type="entry name" value="PH_14"/>
    <property type="match status" value="1"/>
</dbReference>
<dbReference type="InterPro" id="IPR053945">
    <property type="entry name" value="PLCB1-4-like_EFh"/>
</dbReference>
<dbReference type="Ensembl" id="ENSHHUT00000068782.1">
    <property type="protein sequence ID" value="ENSHHUP00000066538.1"/>
    <property type="gene ID" value="ENSHHUG00000039248.1"/>
</dbReference>
<dbReference type="STRING" id="62062.ENSHHUP00000066538"/>
<evidence type="ECO:0000259" key="2">
    <source>
        <dbReference type="Pfam" id="PF22631"/>
    </source>
</evidence>
<feature type="domain" description="Phosphoinositide phospholipase C beta 1-4-like EF-hand" evidence="2">
    <location>
        <begin position="155"/>
        <end position="182"/>
    </location>
</feature>
<name>A0A4W5PWI2_9TELE</name>
<dbReference type="FunFam" id="2.30.29.240:FF:000011">
    <property type="entry name" value="1-phosphatidylinositol 4,5-bisphosphate phosphodiesterase"/>
    <property type="match status" value="1"/>
</dbReference>
<accession>A0A4W5PWI2</accession>
<reference evidence="4" key="1">
    <citation type="submission" date="2018-06" db="EMBL/GenBank/DDBJ databases">
        <title>Genome assembly of Danube salmon.</title>
        <authorList>
            <person name="Macqueen D.J."/>
            <person name="Gundappa M.K."/>
        </authorList>
    </citation>
    <scope>NUCLEOTIDE SEQUENCE [LARGE SCALE GENOMIC DNA]</scope>
</reference>
<dbReference type="Gene3D" id="2.30.29.240">
    <property type="match status" value="1"/>
</dbReference>
<evidence type="ECO:0000313" key="4">
    <source>
        <dbReference type="Proteomes" id="UP000314982"/>
    </source>
</evidence>
<proteinExistence type="predicted"/>
<evidence type="ECO:0000259" key="1">
    <source>
        <dbReference type="Pfam" id="PF17787"/>
    </source>
</evidence>
<sequence length="218" mass="24870">MAGAQPGVHALQLKPVFVSESLRKGNKFMKWDDDSTMVTPVTLRVDPQGYFLYWTDQNKDTDLLDIAYIKDARNGKCTKTPKDMKLRELLDVSTLVGKMENRMLTVVSGPDMVNITYLNFMAFQEEIAKEWAEELFGLASNLLAQNMSREACLEKAIFRMFSADRKRVETALENCNLPSGRVRSTYSLSLSLYHSLPLPIYPCFQVCSSPFFIYMLSF</sequence>
<dbReference type="CDD" id="cd13361">
    <property type="entry name" value="PH_PLC_beta"/>
    <property type="match status" value="1"/>
</dbReference>
<dbReference type="AlphaFoldDB" id="A0A4W5PWI2"/>
<reference evidence="3" key="3">
    <citation type="submission" date="2025-09" db="UniProtKB">
        <authorList>
            <consortium name="Ensembl"/>
        </authorList>
    </citation>
    <scope>IDENTIFICATION</scope>
</reference>